<name>A0A542YTJ9_9MICO</name>
<dbReference type="Proteomes" id="UP000319516">
    <property type="component" value="Unassembled WGS sequence"/>
</dbReference>
<keyword evidence="2" id="KW-1185">Reference proteome</keyword>
<dbReference type="SUPFAM" id="SSF53756">
    <property type="entry name" value="UDP-Glycosyltransferase/glycogen phosphorylase"/>
    <property type="match status" value="1"/>
</dbReference>
<dbReference type="Gene3D" id="3.40.50.2000">
    <property type="entry name" value="Glycogen Phosphorylase B"/>
    <property type="match status" value="1"/>
</dbReference>
<sequence length="368" mass="40928">MVFHAPYPLGERAGSGSGVRPVKMHQAFHDLGYDVIGITGYGAQRRRAVRELAGQLKDGLRVDFAYGENSTMPTVLTESHHLPTHPLVDLRLLHLCRRHGIPTGMFYRDVYWRFPEYLERVNRVVALGTRTLYHAELVAFRALDRVYLPSLQIADYVPHLRPGQAAALPPGGAVVDAPSTSTELTVLYVGNLSSYYRMQPMVRAVAQTPGVRMLLCTPPEAWEAVRGEYEQLLGDRVEVVHRRGEGLRGLFERSDVCSLVVEPSEYRDFASPVKLYEYLGYGKPVLASAGTLAAETVAGAGLGWSVPYDEEQVRALLTRLRDDRGEVAATTERVLAARHEHTWEARARQVAADLGSLDRRGTVEAVQR</sequence>
<organism evidence="1 2">
    <name type="scientific">Ornithinicoccus hortensis</name>
    <dbReference type="NCBI Taxonomy" id="82346"/>
    <lineage>
        <taxon>Bacteria</taxon>
        <taxon>Bacillati</taxon>
        <taxon>Actinomycetota</taxon>
        <taxon>Actinomycetes</taxon>
        <taxon>Micrococcales</taxon>
        <taxon>Intrasporangiaceae</taxon>
        <taxon>Ornithinicoccus</taxon>
    </lineage>
</organism>
<protein>
    <submittedName>
        <fullName evidence="1">Glycosyltransferase involved in cell wall biosynthesis</fullName>
    </submittedName>
</protein>
<dbReference type="RefSeq" id="WP_228393349.1">
    <property type="nucleotide sequence ID" value="NZ_BAAAIK010000011.1"/>
</dbReference>
<proteinExistence type="predicted"/>
<evidence type="ECO:0000313" key="2">
    <source>
        <dbReference type="Proteomes" id="UP000319516"/>
    </source>
</evidence>
<keyword evidence="1" id="KW-0808">Transferase</keyword>
<gene>
    <name evidence="1" type="ORF">FB467_2566</name>
</gene>
<reference evidence="1 2" key="1">
    <citation type="submission" date="2019-06" db="EMBL/GenBank/DDBJ databases">
        <title>Sequencing the genomes of 1000 actinobacteria strains.</title>
        <authorList>
            <person name="Klenk H.-P."/>
        </authorList>
    </citation>
    <scope>NUCLEOTIDE SEQUENCE [LARGE SCALE GENOMIC DNA]</scope>
    <source>
        <strain evidence="1 2">DSM 12335</strain>
    </source>
</reference>
<dbReference type="AlphaFoldDB" id="A0A542YTJ9"/>
<accession>A0A542YTJ9</accession>
<comment type="caution">
    <text evidence="1">The sequence shown here is derived from an EMBL/GenBank/DDBJ whole genome shotgun (WGS) entry which is preliminary data.</text>
</comment>
<dbReference type="GO" id="GO:0016740">
    <property type="term" value="F:transferase activity"/>
    <property type="evidence" value="ECO:0007669"/>
    <property type="project" value="UniProtKB-KW"/>
</dbReference>
<evidence type="ECO:0000313" key="1">
    <source>
        <dbReference type="EMBL" id="TQL51420.1"/>
    </source>
</evidence>
<dbReference type="EMBL" id="VFOP01000001">
    <property type="protein sequence ID" value="TQL51420.1"/>
    <property type="molecule type" value="Genomic_DNA"/>
</dbReference>